<accession>A0A7T8BCC6</accession>
<dbReference type="AlphaFoldDB" id="A0A7T8BCC6"/>
<name>A0A7T8BCC6_9SPIR</name>
<sequence length="406" mass="43529">MSLFSGIRTIIPRFLSVFSGKASSVLHSQRKSSTMLSDRILADALMLAAIPSPTFREEQRAAFVLERIASMGINPRVDEFGNIGIRIHCASGKTEPPLLLFTDLGSNRWHPLESLSRIDATVAKGAGLADVLGTAALLSAAEGICSGRITPGRDVVFLFSAHSFDDPESDAFHEIAESPDDRPFAAIGVQGFLLGSIATYAQGNYRIEIRIASEREDPAPPEGEEPPGDCPNPVVDTLISMARNLSGITWDSERTTHCHIRRIEAGTGFGRIPSEGIIELELESSDGPLLDVARTAVTATAEKAGEGKDIKISVNIVSFVPAGDGKVNADFIQTISDIMKELHIKIHRDSRSDPAAFLSIQGIPALSLGLAQGRTGLNVDTVDIASLDKGRQLIESIIEKITKEQA</sequence>
<protein>
    <submittedName>
        <fullName evidence="1">Uncharacterized protein</fullName>
    </submittedName>
</protein>
<evidence type="ECO:0000313" key="2">
    <source>
        <dbReference type="Proteomes" id="UP000595917"/>
    </source>
</evidence>
<dbReference type="Gene3D" id="3.40.630.10">
    <property type="entry name" value="Zn peptidases"/>
    <property type="match status" value="1"/>
</dbReference>
<proteinExistence type="predicted"/>
<dbReference type="Gene3D" id="3.30.70.360">
    <property type="match status" value="1"/>
</dbReference>
<dbReference type="RefSeq" id="WP_215628311.1">
    <property type="nucleotide sequence ID" value="NZ_CP067089.2"/>
</dbReference>
<dbReference type="EMBL" id="CP067089">
    <property type="protein sequence ID" value="QQO11000.1"/>
    <property type="molecule type" value="Genomic_DNA"/>
</dbReference>
<dbReference type="KEGG" id="bhc:JFL75_08800"/>
<organism evidence="1 2">
    <name type="scientific">Breznakiella homolactica</name>
    <dbReference type="NCBI Taxonomy" id="2798577"/>
    <lineage>
        <taxon>Bacteria</taxon>
        <taxon>Pseudomonadati</taxon>
        <taxon>Spirochaetota</taxon>
        <taxon>Spirochaetia</taxon>
        <taxon>Spirochaetales</taxon>
        <taxon>Breznakiellaceae</taxon>
        <taxon>Breznakiella</taxon>
    </lineage>
</organism>
<dbReference type="SUPFAM" id="SSF53187">
    <property type="entry name" value="Zn-dependent exopeptidases"/>
    <property type="match status" value="1"/>
</dbReference>
<keyword evidence="2" id="KW-1185">Reference proteome</keyword>
<reference evidence="1" key="1">
    <citation type="submission" date="2021-01" db="EMBL/GenBank/DDBJ databases">
        <title>Description of Breznakiella homolactica.</title>
        <authorList>
            <person name="Song Y."/>
            <person name="Brune A."/>
        </authorList>
    </citation>
    <scope>NUCLEOTIDE SEQUENCE</scope>
    <source>
        <strain evidence="1">RmG30</strain>
    </source>
</reference>
<gene>
    <name evidence="1" type="ORF">JFL75_08800</name>
</gene>
<evidence type="ECO:0000313" key="1">
    <source>
        <dbReference type="EMBL" id="QQO11000.1"/>
    </source>
</evidence>
<dbReference type="Proteomes" id="UP000595917">
    <property type="component" value="Chromosome"/>
</dbReference>